<sequence length="121" mass="13518">MMMPQAMVSKIAIDCILSEGSEGLQGEGCIYALSSSPPSITGPEQLHPGDYVKLRLWLPNDEGSAIQIDLAEVQWVKHQWVKLDLLLTSSKDQARLRQFIAPANQAQPVPHRMWEQIVIRA</sequence>
<name>A0A0S4LP08_9BACT</name>
<dbReference type="AlphaFoldDB" id="A0A0S4LP08"/>
<dbReference type="RefSeq" id="WP_090750883.1">
    <property type="nucleotide sequence ID" value="NZ_CZQA01000012.1"/>
</dbReference>
<dbReference type="Proteomes" id="UP000199032">
    <property type="component" value="Unassembled WGS sequence"/>
</dbReference>
<accession>A0A0S4LP08</accession>
<keyword evidence="2" id="KW-1185">Reference proteome</keyword>
<gene>
    <name evidence="1" type="ORF">COMA1_60010</name>
</gene>
<proteinExistence type="predicted"/>
<dbReference type="OrthoDB" id="9809968at2"/>
<evidence type="ECO:0008006" key="3">
    <source>
        <dbReference type="Google" id="ProtNLM"/>
    </source>
</evidence>
<reference evidence="1 2" key="1">
    <citation type="submission" date="2015-10" db="EMBL/GenBank/DDBJ databases">
        <authorList>
            <person name="Gilbert D.G."/>
        </authorList>
    </citation>
    <scope>NUCLEOTIDE SEQUENCE [LARGE SCALE GENOMIC DNA]</scope>
    <source>
        <strain evidence="1">COMA1</strain>
    </source>
</reference>
<organism evidence="1 2">
    <name type="scientific">Candidatus Nitrospira nitrosa</name>
    <dbReference type="NCBI Taxonomy" id="1742972"/>
    <lineage>
        <taxon>Bacteria</taxon>
        <taxon>Pseudomonadati</taxon>
        <taxon>Nitrospirota</taxon>
        <taxon>Nitrospiria</taxon>
        <taxon>Nitrospirales</taxon>
        <taxon>Nitrospiraceae</taxon>
        <taxon>Nitrospira</taxon>
    </lineage>
</organism>
<evidence type="ECO:0000313" key="1">
    <source>
        <dbReference type="EMBL" id="CUS38665.1"/>
    </source>
</evidence>
<evidence type="ECO:0000313" key="2">
    <source>
        <dbReference type="Proteomes" id="UP000199032"/>
    </source>
</evidence>
<dbReference type="EMBL" id="CZQA01000012">
    <property type="protein sequence ID" value="CUS38665.1"/>
    <property type="molecule type" value="Genomic_DNA"/>
</dbReference>
<protein>
    <recommendedName>
        <fullName evidence="3">PilZ domain-containing protein</fullName>
    </recommendedName>
</protein>